<evidence type="ECO:0000256" key="3">
    <source>
        <dbReference type="ARBA" id="ARBA00022801"/>
    </source>
</evidence>
<evidence type="ECO:0000259" key="6">
    <source>
        <dbReference type="Pfam" id="PF17801"/>
    </source>
</evidence>
<dbReference type="Gene3D" id="2.60.40.1180">
    <property type="entry name" value="Golgi alpha-mannosidase II"/>
    <property type="match status" value="1"/>
</dbReference>
<dbReference type="SUPFAM" id="SSF51011">
    <property type="entry name" value="Glycosyl hydrolase domain"/>
    <property type="match status" value="1"/>
</dbReference>
<dbReference type="InterPro" id="IPR002241">
    <property type="entry name" value="Glyco_hydro_27"/>
</dbReference>
<dbReference type="Proteomes" id="UP000546701">
    <property type="component" value="Unassembled WGS sequence"/>
</dbReference>
<name>A0A7W9F0F9_9SPHN</name>
<comment type="catalytic activity">
    <reaction evidence="5">
        <text>Hydrolysis of terminal, non-reducing alpha-D-galactose residues in alpha-D-galactosides, including galactose oligosaccharides, galactomannans and galactolipids.</text>
        <dbReference type="EC" id="3.2.1.22"/>
    </reaction>
</comment>
<evidence type="ECO:0000313" key="7">
    <source>
        <dbReference type="EMBL" id="MBB5728342.1"/>
    </source>
</evidence>
<dbReference type="CDD" id="cd14792">
    <property type="entry name" value="GH27"/>
    <property type="match status" value="1"/>
</dbReference>
<dbReference type="InterPro" id="IPR013780">
    <property type="entry name" value="Glyco_hydro_b"/>
</dbReference>
<dbReference type="EMBL" id="JACIJR010000002">
    <property type="protein sequence ID" value="MBB5728342.1"/>
    <property type="molecule type" value="Genomic_DNA"/>
</dbReference>
<dbReference type="GO" id="GO:0004557">
    <property type="term" value="F:alpha-galactosidase activity"/>
    <property type="evidence" value="ECO:0007669"/>
    <property type="project" value="UniProtKB-EC"/>
</dbReference>
<dbReference type="PRINTS" id="PR00740">
    <property type="entry name" value="GLHYDRLASE27"/>
</dbReference>
<comment type="caution">
    <text evidence="7">The sequence shown here is derived from an EMBL/GenBank/DDBJ whole genome shotgun (WGS) entry which is preliminary data.</text>
</comment>
<accession>A0A7W9F0F9</accession>
<dbReference type="GO" id="GO:0005975">
    <property type="term" value="P:carbohydrate metabolic process"/>
    <property type="evidence" value="ECO:0007669"/>
    <property type="project" value="InterPro"/>
</dbReference>
<feature type="domain" description="Alpha galactosidase C-terminal" evidence="6">
    <location>
        <begin position="376"/>
        <end position="450"/>
    </location>
</feature>
<protein>
    <recommendedName>
        <fullName evidence="5">Alpha-galactosidase</fullName>
        <ecNumber evidence="5">3.2.1.22</ecNumber>
    </recommendedName>
    <alternativeName>
        <fullName evidence="5">Melibiase</fullName>
    </alternativeName>
</protein>
<dbReference type="InterPro" id="IPR013785">
    <property type="entry name" value="Aldolase_TIM"/>
</dbReference>
<keyword evidence="2" id="KW-0732">Signal</keyword>
<keyword evidence="4 5" id="KW-0326">Glycosidase</keyword>
<organism evidence="7 8">
    <name type="scientific">Sphingomonas prati</name>
    <dbReference type="NCBI Taxonomy" id="1843237"/>
    <lineage>
        <taxon>Bacteria</taxon>
        <taxon>Pseudomonadati</taxon>
        <taxon>Pseudomonadota</taxon>
        <taxon>Alphaproteobacteria</taxon>
        <taxon>Sphingomonadales</taxon>
        <taxon>Sphingomonadaceae</taxon>
        <taxon>Sphingomonas</taxon>
    </lineage>
</organism>
<gene>
    <name evidence="7" type="ORF">FHS99_000812</name>
</gene>
<dbReference type="Gene3D" id="3.20.20.70">
    <property type="entry name" value="Aldolase class I"/>
    <property type="match status" value="1"/>
</dbReference>
<dbReference type="PANTHER" id="PTHR11452:SF42">
    <property type="entry name" value="ALPHA-GALACTOSIDASE"/>
    <property type="match status" value="1"/>
</dbReference>
<dbReference type="InterPro" id="IPR017853">
    <property type="entry name" value="GH"/>
</dbReference>
<sequence length="454" mass="50216">MIAPVDRRTLLAGAFAATAIGGEGVVRAQPAPPSRPPLLAPTPPMGWNSWNSFATTITEAQAIETARIMAARLLPAGYDIFTVDIQWYEPEAQSYTYNARPTPAMDGHGRLLPAPNRFPSSVGGKGFRPLADRVHALGLRFGIHLMRGIPRLAVKRNLPVLGTRYRARDIADTTSICAWNPDMYGVDMRKPGAQAYYDSVFALYASWGVDFVKMDDMSRPYDAHAAEIEAAHKAIGATGRPIILSLSPGETPVPRADHVRRYAQMWRISDDFWDEWALLEAQFVRLENWNAHRAPGAWPDADMLPLGRLALGARDTKFTPDEQRTLMTLWAIARSPLIMGGDLRHLDDATLALLTNPEVIAVNQRSDGNQPHYIADGIRVWSARVPGTEDHYLALFNTDKSKRTVSLDLALLGLSGRLGVRDLWTRRDEATVSDRITRTIASHGAALYRLTPGR</sequence>
<evidence type="ECO:0000256" key="1">
    <source>
        <dbReference type="ARBA" id="ARBA00009743"/>
    </source>
</evidence>
<reference evidence="7 8" key="1">
    <citation type="submission" date="2020-08" db="EMBL/GenBank/DDBJ databases">
        <title>Genomic Encyclopedia of Type Strains, Phase IV (KMG-IV): sequencing the most valuable type-strain genomes for metagenomic binning, comparative biology and taxonomic classification.</title>
        <authorList>
            <person name="Goeker M."/>
        </authorList>
    </citation>
    <scope>NUCLEOTIDE SEQUENCE [LARGE SCALE GENOMIC DNA]</scope>
    <source>
        <strain evidence="7 8">DSM 103336</strain>
    </source>
</reference>
<evidence type="ECO:0000313" key="8">
    <source>
        <dbReference type="Proteomes" id="UP000546701"/>
    </source>
</evidence>
<keyword evidence="5" id="KW-1015">Disulfide bond</keyword>
<evidence type="ECO:0000256" key="4">
    <source>
        <dbReference type="ARBA" id="ARBA00023295"/>
    </source>
</evidence>
<dbReference type="AlphaFoldDB" id="A0A7W9F0F9"/>
<dbReference type="SUPFAM" id="SSF51445">
    <property type="entry name" value="(Trans)glycosidases"/>
    <property type="match status" value="1"/>
</dbReference>
<keyword evidence="3 5" id="KW-0378">Hydrolase</keyword>
<proteinExistence type="inferred from homology"/>
<evidence type="ECO:0000256" key="5">
    <source>
        <dbReference type="RuleBase" id="RU361168"/>
    </source>
</evidence>
<comment type="similarity">
    <text evidence="1 5">Belongs to the glycosyl hydrolase 27 family.</text>
</comment>
<keyword evidence="8" id="KW-1185">Reference proteome</keyword>
<dbReference type="InterPro" id="IPR041233">
    <property type="entry name" value="Melibiase_C"/>
</dbReference>
<dbReference type="Pfam" id="PF17801">
    <property type="entry name" value="Melibiase_C"/>
    <property type="match status" value="1"/>
</dbReference>
<dbReference type="EC" id="3.2.1.22" evidence="5"/>
<dbReference type="PANTHER" id="PTHR11452">
    <property type="entry name" value="ALPHA-GALACTOSIDASE/ALPHA-N-ACETYLGALACTOSAMINIDASE"/>
    <property type="match status" value="1"/>
</dbReference>
<evidence type="ECO:0000256" key="2">
    <source>
        <dbReference type="ARBA" id="ARBA00022729"/>
    </source>
</evidence>
<dbReference type="OrthoDB" id="9807519at2"/>
<dbReference type="RefSeq" id="WP_157177256.1">
    <property type="nucleotide sequence ID" value="NZ_BMJP01000001.1"/>
</dbReference>
<dbReference type="Pfam" id="PF16499">
    <property type="entry name" value="Melibiase_2"/>
    <property type="match status" value="1"/>
</dbReference>